<feature type="signal peptide" evidence="2">
    <location>
        <begin position="1"/>
        <end position="20"/>
    </location>
</feature>
<keyword evidence="5" id="KW-1185">Reference proteome</keyword>
<dbReference type="InterPro" id="IPR027843">
    <property type="entry name" value="DUF4440"/>
</dbReference>
<protein>
    <submittedName>
        <fullName evidence="4">Nuclear transport factor 2 family protein</fullName>
    </submittedName>
</protein>
<keyword evidence="2" id="KW-0732">Signal</keyword>
<dbReference type="EMBL" id="JAJKFT010000004">
    <property type="protein sequence ID" value="MCC9628080.1"/>
    <property type="molecule type" value="Genomic_DNA"/>
</dbReference>
<dbReference type="Pfam" id="PF14534">
    <property type="entry name" value="DUF4440"/>
    <property type="match status" value="1"/>
</dbReference>
<dbReference type="Proteomes" id="UP001139103">
    <property type="component" value="Unassembled WGS sequence"/>
</dbReference>
<evidence type="ECO:0000313" key="4">
    <source>
        <dbReference type="EMBL" id="MCC9628080.1"/>
    </source>
</evidence>
<dbReference type="NCBIfam" id="TIGR02246">
    <property type="entry name" value="SgcJ/EcaC family oxidoreductase"/>
    <property type="match status" value="1"/>
</dbReference>
<proteinExistence type="predicted"/>
<dbReference type="AlphaFoldDB" id="A0A9X1MKV7"/>
<feature type="chain" id="PRO_5040929139" evidence="2">
    <location>
        <begin position="21"/>
        <end position="325"/>
    </location>
</feature>
<dbReference type="InterPro" id="IPR011944">
    <property type="entry name" value="Steroid_delta5-4_isomerase"/>
</dbReference>
<feature type="domain" description="DUF4440" evidence="3">
    <location>
        <begin position="60"/>
        <end position="167"/>
    </location>
</feature>
<accession>A0A9X1MKV7</accession>
<dbReference type="InterPro" id="IPR032710">
    <property type="entry name" value="NTF2-like_dom_sf"/>
</dbReference>
<dbReference type="SUPFAM" id="SSF54427">
    <property type="entry name" value="NTF2-like"/>
    <property type="match status" value="1"/>
</dbReference>
<name>A0A9X1MKV7_9BACT</name>
<evidence type="ECO:0000259" key="3">
    <source>
        <dbReference type="Pfam" id="PF14534"/>
    </source>
</evidence>
<feature type="region of interest" description="Disordered" evidence="1">
    <location>
        <begin position="28"/>
        <end position="50"/>
    </location>
</feature>
<gene>
    <name evidence="4" type="ORF">LOC68_06710</name>
</gene>
<dbReference type="Gene3D" id="3.10.450.50">
    <property type="match status" value="1"/>
</dbReference>
<sequence length="325" mass="35450">MTRSARILLALLLLSTPVYAQDAAPTAKPATEAAKPDKPADAASAEVAEKAPVSEDETAILAAIESYVIAFNKGDAATLASHWTPEGVFTTPSGETLKGRKALTDSFAAYFSENKEAKIELLETAVSLVSPSVANEVGIARVIVPGGEPTDTTYAAIHVKTSEGWKIDSIAEQEPEELAPTHYDQLKELEWMVGQWVDADENSSIESTTQWTKNRNFITTSFKVTIEGVVEFEGTQIIGWDPYAQTIRSWLFDSDGGFGAGRWTNQGDRWTVQTINVLSDGRRGTATNIYEKIDENTMRFESIGRQVDGELMPSIEPVTVTRVVE</sequence>
<evidence type="ECO:0000256" key="2">
    <source>
        <dbReference type="SAM" id="SignalP"/>
    </source>
</evidence>
<comment type="caution">
    <text evidence="4">The sequence shown here is derived from an EMBL/GenBank/DDBJ whole genome shotgun (WGS) entry which is preliminary data.</text>
</comment>
<organism evidence="4 5">
    <name type="scientific">Blastopirellula sediminis</name>
    <dbReference type="NCBI Taxonomy" id="2894196"/>
    <lineage>
        <taxon>Bacteria</taxon>
        <taxon>Pseudomonadati</taxon>
        <taxon>Planctomycetota</taxon>
        <taxon>Planctomycetia</taxon>
        <taxon>Pirellulales</taxon>
        <taxon>Pirellulaceae</taxon>
        <taxon>Blastopirellula</taxon>
    </lineage>
</organism>
<evidence type="ECO:0000313" key="5">
    <source>
        <dbReference type="Proteomes" id="UP001139103"/>
    </source>
</evidence>
<evidence type="ECO:0000256" key="1">
    <source>
        <dbReference type="SAM" id="MobiDB-lite"/>
    </source>
</evidence>
<dbReference type="RefSeq" id="WP_230217015.1">
    <property type="nucleotide sequence ID" value="NZ_JAJKFT010000004.1"/>
</dbReference>
<reference evidence="4" key="1">
    <citation type="submission" date="2021-11" db="EMBL/GenBank/DDBJ databases">
        <title>Genome sequence.</title>
        <authorList>
            <person name="Sun Q."/>
        </authorList>
    </citation>
    <scope>NUCLEOTIDE SEQUENCE</scope>
    <source>
        <strain evidence="4">JC732</strain>
    </source>
</reference>